<dbReference type="Gene3D" id="3.40.50.2300">
    <property type="match status" value="1"/>
</dbReference>
<dbReference type="AlphaFoldDB" id="A0A431VGB6"/>
<dbReference type="InterPro" id="IPR011006">
    <property type="entry name" value="CheY-like_superfamily"/>
</dbReference>
<dbReference type="Proteomes" id="UP000277007">
    <property type="component" value="Unassembled WGS sequence"/>
</dbReference>
<keyword evidence="4" id="KW-1185">Reference proteome</keyword>
<sequence>MNDPRPDRDKETAVFSIDADIQTPEPGGRRALVADDDPQQRATLIQHLTARGFRVSATSDGMNALTLIGSEAPSVALLQRHGADGSGERTAALAAMLYPHTRILVTASPEGVGGETVGAAGDEPFPVLHRPVNLDQLDRWLESLQR</sequence>
<dbReference type="InterPro" id="IPR001789">
    <property type="entry name" value="Sig_transdc_resp-reg_receiver"/>
</dbReference>
<comment type="caution">
    <text evidence="1">Lacks conserved residue(s) required for the propagation of feature annotation.</text>
</comment>
<name>A0A431VGB6_9PROT</name>
<protein>
    <submittedName>
        <fullName evidence="3">Response regulator</fullName>
    </submittedName>
</protein>
<reference evidence="3 4" key="1">
    <citation type="submission" date="2018-12" db="EMBL/GenBank/DDBJ databases">
        <authorList>
            <person name="Yang Y."/>
        </authorList>
    </citation>
    <scope>NUCLEOTIDE SEQUENCE [LARGE SCALE GENOMIC DNA]</scope>
    <source>
        <strain evidence="3 4">L-25-5w-1</strain>
    </source>
</reference>
<comment type="caution">
    <text evidence="3">The sequence shown here is derived from an EMBL/GenBank/DDBJ whole genome shotgun (WGS) entry which is preliminary data.</text>
</comment>
<dbReference type="RefSeq" id="WP_126615580.1">
    <property type="nucleotide sequence ID" value="NZ_JBHUCY010000043.1"/>
</dbReference>
<evidence type="ECO:0000259" key="2">
    <source>
        <dbReference type="PROSITE" id="PS50110"/>
    </source>
</evidence>
<feature type="domain" description="Response regulatory" evidence="2">
    <location>
        <begin position="30"/>
        <end position="145"/>
    </location>
</feature>
<accession>A0A431VGB6</accession>
<dbReference type="SUPFAM" id="SSF52172">
    <property type="entry name" value="CheY-like"/>
    <property type="match status" value="1"/>
</dbReference>
<evidence type="ECO:0000256" key="1">
    <source>
        <dbReference type="PROSITE-ProRule" id="PRU00169"/>
    </source>
</evidence>
<evidence type="ECO:0000313" key="4">
    <source>
        <dbReference type="Proteomes" id="UP000277007"/>
    </source>
</evidence>
<evidence type="ECO:0000313" key="3">
    <source>
        <dbReference type="EMBL" id="RTR19776.1"/>
    </source>
</evidence>
<proteinExistence type="predicted"/>
<dbReference type="GO" id="GO:0000160">
    <property type="term" value="P:phosphorelay signal transduction system"/>
    <property type="evidence" value="ECO:0007669"/>
    <property type="project" value="InterPro"/>
</dbReference>
<dbReference type="OrthoDB" id="7304718at2"/>
<dbReference type="PROSITE" id="PS50110">
    <property type="entry name" value="RESPONSE_REGULATORY"/>
    <property type="match status" value="1"/>
</dbReference>
<organism evidence="3 4">
    <name type="scientific">Azospirillum griseum</name>
    <dbReference type="NCBI Taxonomy" id="2496639"/>
    <lineage>
        <taxon>Bacteria</taxon>
        <taxon>Pseudomonadati</taxon>
        <taxon>Pseudomonadota</taxon>
        <taxon>Alphaproteobacteria</taxon>
        <taxon>Rhodospirillales</taxon>
        <taxon>Azospirillaceae</taxon>
        <taxon>Azospirillum</taxon>
    </lineage>
</organism>
<gene>
    <name evidence="3" type="ORF">EJ903_12275</name>
</gene>
<dbReference type="EMBL" id="RXMA01000010">
    <property type="protein sequence ID" value="RTR19776.1"/>
    <property type="molecule type" value="Genomic_DNA"/>
</dbReference>